<comment type="caution">
    <text evidence="1">The sequence shown here is derived from an EMBL/GenBank/DDBJ whole genome shotgun (WGS) entry which is preliminary data.</text>
</comment>
<dbReference type="Proteomes" id="UP000316639">
    <property type="component" value="Unassembled WGS sequence"/>
</dbReference>
<dbReference type="AlphaFoldDB" id="A0A563ELH8"/>
<accession>A0A563ELH8</accession>
<evidence type="ECO:0000313" key="1">
    <source>
        <dbReference type="EMBL" id="TWP47726.1"/>
    </source>
</evidence>
<reference evidence="1 2" key="1">
    <citation type="submission" date="2019-07" db="EMBL/GenBank/DDBJ databases">
        <title>Lentzea xizangensis sp. nov., isolated from Qinghai-Tibetan Plateau Soils.</title>
        <authorList>
            <person name="Huang J."/>
        </authorList>
    </citation>
    <scope>NUCLEOTIDE SEQUENCE [LARGE SCALE GENOMIC DNA]</scope>
    <source>
        <strain evidence="1 2">FXJ1.1311</strain>
    </source>
</reference>
<organism evidence="1 2">
    <name type="scientific">Lentzea tibetensis</name>
    <dbReference type="NCBI Taxonomy" id="2591470"/>
    <lineage>
        <taxon>Bacteria</taxon>
        <taxon>Bacillati</taxon>
        <taxon>Actinomycetota</taxon>
        <taxon>Actinomycetes</taxon>
        <taxon>Pseudonocardiales</taxon>
        <taxon>Pseudonocardiaceae</taxon>
        <taxon>Lentzea</taxon>
    </lineage>
</organism>
<keyword evidence="2" id="KW-1185">Reference proteome</keyword>
<proteinExistence type="predicted"/>
<protein>
    <submittedName>
        <fullName evidence="1">Uncharacterized protein</fullName>
    </submittedName>
</protein>
<sequence length="191" mass="21050">MGWYTSGPDGLRYRSGDVFAVAAASGLGTLWVTPWVGAVDADGEPVEIEGLMLLGDVQQGVERAGLPWERVELDGDRMRVPLDVDVADLLDELSYQLSSYSRSVRRVLADAVRRPLEVAELSVRIEAEWGVPPEGYPDLEAWLDEPSEQDRPRDLAAAGLAHALRSGEELLLHMPSDVLEVVAWNRDEDDD</sequence>
<dbReference type="EMBL" id="VOBR01000024">
    <property type="protein sequence ID" value="TWP47726.1"/>
    <property type="molecule type" value="Genomic_DNA"/>
</dbReference>
<evidence type="ECO:0000313" key="2">
    <source>
        <dbReference type="Proteomes" id="UP000316639"/>
    </source>
</evidence>
<gene>
    <name evidence="1" type="ORF">FKR81_30735</name>
</gene>
<dbReference type="RefSeq" id="WP_146357220.1">
    <property type="nucleotide sequence ID" value="NZ_VOBR01000024.1"/>
</dbReference>
<name>A0A563ELH8_9PSEU</name>